<dbReference type="EMBL" id="MU157900">
    <property type="protein sequence ID" value="KAF9524345.1"/>
    <property type="molecule type" value="Genomic_DNA"/>
</dbReference>
<gene>
    <name evidence="2" type="ORF">CPB83DRAFT_909999</name>
</gene>
<feature type="region of interest" description="Disordered" evidence="1">
    <location>
        <begin position="104"/>
        <end position="135"/>
    </location>
</feature>
<reference evidence="2" key="1">
    <citation type="submission" date="2020-11" db="EMBL/GenBank/DDBJ databases">
        <authorList>
            <consortium name="DOE Joint Genome Institute"/>
            <person name="Ahrendt S."/>
            <person name="Riley R."/>
            <person name="Andreopoulos W."/>
            <person name="Labutti K."/>
            <person name="Pangilinan J."/>
            <person name="Ruiz-Duenas F.J."/>
            <person name="Barrasa J.M."/>
            <person name="Sanchez-Garcia M."/>
            <person name="Camarero S."/>
            <person name="Miyauchi S."/>
            <person name="Serrano A."/>
            <person name="Linde D."/>
            <person name="Babiker R."/>
            <person name="Drula E."/>
            <person name="Ayuso-Fernandez I."/>
            <person name="Pacheco R."/>
            <person name="Padilla G."/>
            <person name="Ferreira P."/>
            <person name="Barriuso J."/>
            <person name="Kellner H."/>
            <person name="Castanera R."/>
            <person name="Alfaro M."/>
            <person name="Ramirez L."/>
            <person name="Pisabarro A.G."/>
            <person name="Kuo A."/>
            <person name="Tritt A."/>
            <person name="Lipzen A."/>
            <person name="He G."/>
            <person name="Yan M."/>
            <person name="Ng V."/>
            <person name="Cullen D."/>
            <person name="Martin F."/>
            <person name="Rosso M.-N."/>
            <person name="Henrissat B."/>
            <person name="Hibbett D."/>
            <person name="Martinez A.T."/>
            <person name="Grigoriev I.V."/>
        </authorList>
    </citation>
    <scope>NUCLEOTIDE SEQUENCE</scope>
    <source>
        <strain evidence="2">CBS 506.95</strain>
    </source>
</reference>
<evidence type="ECO:0000313" key="2">
    <source>
        <dbReference type="EMBL" id="KAF9524345.1"/>
    </source>
</evidence>
<keyword evidence="3" id="KW-1185">Reference proteome</keyword>
<dbReference type="Proteomes" id="UP000807306">
    <property type="component" value="Unassembled WGS sequence"/>
</dbReference>
<comment type="caution">
    <text evidence="2">The sequence shown here is derived from an EMBL/GenBank/DDBJ whole genome shotgun (WGS) entry which is preliminary data.</text>
</comment>
<protein>
    <submittedName>
        <fullName evidence="2">Uncharacterized protein</fullName>
    </submittedName>
</protein>
<proteinExistence type="predicted"/>
<accession>A0A9P6JL12</accession>
<evidence type="ECO:0000313" key="3">
    <source>
        <dbReference type="Proteomes" id="UP000807306"/>
    </source>
</evidence>
<organism evidence="2 3">
    <name type="scientific">Crepidotus variabilis</name>
    <dbReference type="NCBI Taxonomy" id="179855"/>
    <lineage>
        <taxon>Eukaryota</taxon>
        <taxon>Fungi</taxon>
        <taxon>Dikarya</taxon>
        <taxon>Basidiomycota</taxon>
        <taxon>Agaricomycotina</taxon>
        <taxon>Agaricomycetes</taxon>
        <taxon>Agaricomycetidae</taxon>
        <taxon>Agaricales</taxon>
        <taxon>Agaricineae</taxon>
        <taxon>Crepidotaceae</taxon>
        <taxon>Crepidotus</taxon>
    </lineage>
</organism>
<dbReference type="AlphaFoldDB" id="A0A9P6JL12"/>
<feature type="compositionally biased region" description="Low complexity" evidence="1">
    <location>
        <begin position="115"/>
        <end position="128"/>
    </location>
</feature>
<evidence type="ECO:0000256" key="1">
    <source>
        <dbReference type="SAM" id="MobiDB-lite"/>
    </source>
</evidence>
<sequence length="340" mass="35584">MFTPPSPLLGGSMQRLLPTVRQQPAPKFLANFSSKPYDARPKVQAEIQLLEPPTSCNLDDNGDPVCEAGSTSTVCGRGFRRCSNFDACYAVGADCIMQEGQVHCEADDSDPPPSTSSSTSGTIGTPNPTRTPEPGSTVVTHTIAASMPTQAPPGGVDLITQCQPCGYRPCRFSSNLRTGSPTNNTYDIFVGSVVVNCKGNTTVSVRVGGILSIGSSCVGSNIGVHLGSALDLGASYQYGQTKTVEVSQSFEIQVQPGQMGGMVASIAYESIKGSMQVAGYDIFALILNTPGQATFSPQVISCDDQFSADAPSTATCSVANQGRRSLEYVQASGLEKRVLV</sequence>
<name>A0A9P6JL12_9AGAR</name>
<dbReference type="OrthoDB" id="10666001at2759"/>